<evidence type="ECO:0000256" key="1">
    <source>
        <dbReference type="SAM" id="MobiDB-lite"/>
    </source>
</evidence>
<evidence type="ECO:0000256" key="2">
    <source>
        <dbReference type="SAM" id="Phobius"/>
    </source>
</evidence>
<feature type="transmembrane region" description="Helical" evidence="2">
    <location>
        <begin position="402"/>
        <end position="424"/>
    </location>
</feature>
<proteinExistence type="predicted"/>
<feature type="transmembrane region" description="Helical" evidence="2">
    <location>
        <begin position="300"/>
        <end position="318"/>
    </location>
</feature>
<dbReference type="Proteomes" id="UP001642464">
    <property type="component" value="Unassembled WGS sequence"/>
</dbReference>
<feature type="transmembrane region" description="Helical" evidence="2">
    <location>
        <begin position="920"/>
        <end position="944"/>
    </location>
</feature>
<keyword evidence="2" id="KW-0812">Transmembrane</keyword>
<feature type="transmembrane region" description="Helical" evidence="2">
    <location>
        <begin position="985"/>
        <end position="1009"/>
    </location>
</feature>
<feature type="transmembrane region" description="Helical" evidence="2">
    <location>
        <begin position="470"/>
        <end position="492"/>
    </location>
</feature>
<feature type="transmembrane region" description="Helical" evidence="2">
    <location>
        <begin position="956"/>
        <end position="979"/>
    </location>
</feature>
<feature type="transmembrane region" description="Helical" evidence="2">
    <location>
        <begin position="242"/>
        <end position="259"/>
    </location>
</feature>
<name>A0ABP0LLM3_9DINO</name>
<gene>
    <name evidence="3" type="ORF">SCF082_LOCUS23198</name>
</gene>
<protein>
    <submittedName>
        <fullName evidence="3">Uncharacterized protein</fullName>
    </submittedName>
</protein>
<dbReference type="EMBL" id="CAXAMM010016692">
    <property type="protein sequence ID" value="CAK9039666.1"/>
    <property type="molecule type" value="Genomic_DNA"/>
</dbReference>
<feature type="transmembrane region" description="Helical" evidence="2">
    <location>
        <begin position="266"/>
        <end position="288"/>
    </location>
</feature>
<feature type="transmembrane region" description="Helical" evidence="2">
    <location>
        <begin position="209"/>
        <end position="230"/>
    </location>
</feature>
<evidence type="ECO:0000313" key="4">
    <source>
        <dbReference type="Proteomes" id="UP001642464"/>
    </source>
</evidence>
<feature type="transmembrane region" description="Helical" evidence="2">
    <location>
        <begin position="436"/>
        <end position="458"/>
    </location>
</feature>
<reference evidence="3 4" key="1">
    <citation type="submission" date="2024-02" db="EMBL/GenBank/DDBJ databases">
        <authorList>
            <person name="Chen Y."/>
            <person name="Shah S."/>
            <person name="Dougan E. K."/>
            <person name="Thang M."/>
            <person name="Chan C."/>
        </authorList>
    </citation>
    <scope>NUCLEOTIDE SEQUENCE [LARGE SCALE GENOMIC DNA]</scope>
</reference>
<keyword evidence="2" id="KW-0472">Membrane</keyword>
<accession>A0ABP0LLM3</accession>
<feature type="transmembrane region" description="Helical" evidence="2">
    <location>
        <begin position="498"/>
        <end position="517"/>
    </location>
</feature>
<keyword evidence="4" id="KW-1185">Reference proteome</keyword>
<sequence length="1050" mass="116736">MSRRFERSRQRTSTLEAICLHEYVAPERWCVTKADLRYLQHEVNNAIKEGKLSSSFDSEDSDSLDEPVFGPSIYVVNEQYIKPVTAQAGKMSWALMLNPDGLDCHLFVSHAWQEGIFEFLSKVLTSWPSRAHNAWCCMLANPQNLNIGSMLQSPKTSPFALALQASRYVLVVPNRHQSVYSRLWCGYEAYVASEDAKIIQIARASTRPLMFWTLTRATALLALGFLIGMNVPVQAKHTHAEAAGAVTIVAAAAALFSVCARSRGRLIANCVGLVASAVLEGWGNPFGMTFKYVSGFVEHMMHRACWGAVVCFFFFAEVDRIHSLQIREEAQQLRKGCKGSIRFASCSDLTDMQNIWDEIGDKVPEVDHAIFVLISAGISSPSLRMAADQGVKIEGAGHAEMAVTIVVLGPLLFMSIAEMVGLCYNLLHRGLIKWEIVLLVSTVVGFVVRISFVILFCVVPVDERMFLLKVITKLVALLCLPLALLFGIAAQYDASESIHALGIISMKLVLSKVIMCFPRFQGKARIPFRVTSEEREGQIISSGSSDSEDSDESPYEDKFGPSIYVVNEMYIKPVTAQAGKMSWALMRNPEGLDCDVFVSHAWQEGIFEFLSKVLTSWPSRAHNAWCCMLANPQNLNIGSMLQSPKTSPFALALQASRYVLVVPNRHQSVYCRLWCGYEAYVASENEKIIQIATAPSWGPMVWTLMSSMMPILLGLTIGTIAPSQAWHLKLEAAVVAGIAAMISTCTRSNWRLIANYVGLVAFASLESLGNPFRVHFQNIPDTMETFVHHLYWASALSFFVVAECDRVRSNQIEDEGRQLRKKYKGSIQFASCSEPNDLRNIWDELGDQVHEVDNAINVLISAGVSSPSLRRAAELGVKIEGAGHAEVAVAVVVLGPFHFLSLIQIFHFLHTLFHHGQSGFALLTNILTALGTLVRIYFLVMLCISPVDQRMFLLKIITKLVAATYIPLALVVAVMSHYFKERLLIALKIVFLCFHLTLFVTFFFALLGIPGTLKLPGGRCMLHYILARQGTFERYTEMQRQDSITSSEED</sequence>
<comment type="caution">
    <text evidence="3">The sequence shown here is derived from an EMBL/GenBank/DDBJ whole genome shotgun (WGS) entry which is preliminary data.</text>
</comment>
<keyword evidence="2" id="KW-1133">Transmembrane helix</keyword>
<evidence type="ECO:0000313" key="3">
    <source>
        <dbReference type="EMBL" id="CAK9039666.1"/>
    </source>
</evidence>
<organism evidence="3 4">
    <name type="scientific">Durusdinium trenchii</name>
    <dbReference type="NCBI Taxonomy" id="1381693"/>
    <lineage>
        <taxon>Eukaryota</taxon>
        <taxon>Sar</taxon>
        <taxon>Alveolata</taxon>
        <taxon>Dinophyceae</taxon>
        <taxon>Suessiales</taxon>
        <taxon>Symbiodiniaceae</taxon>
        <taxon>Durusdinium</taxon>
    </lineage>
</organism>
<feature type="region of interest" description="Disordered" evidence="1">
    <location>
        <begin position="535"/>
        <end position="555"/>
    </location>
</feature>
<feature type="transmembrane region" description="Helical" evidence="2">
    <location>
        <begin position="887"/>
        <end position="908"/>
    </location>
</feature>